<dbReference type="SUPFAM" id="SSF53756">
    <property type="entry name" value="UDP-Glycosyltransferase/glycogen phosphorylase"/>
    <property type="match status" value="1"/>
</dbReference>
<evidence type="ECO:0000259" key="8">
    <source>
        <dbReference type="Pfam" id="PF21269"/>
    </source>
</evidence>
<evidence type="ECO:0000256" key="6">
    <source>
        <dbReference type="ARBA" id="ARBA00023277"/>
    </source>
</evidence>
<evidence type="ECO:0008006" key="11">
    <source>
        <dbReference type="Google" id="ProtNLM"/>
    </source>
</evidence>
<keyword evidence="5" id="KW-0808">Transferase</keyword>
<proteinExistence type="inferred from homology"/>
<evidence type="ECO:0000256" key="3">
    <source>
        <dbReference type="ARBA" id="ARBA00022526"/>
    </source>
</evidence>
<dbReference type="AlphaFoldDB" id="A0A9W9QP63"/>
<feature type="domain" description="Trehalose synthase N-terminal" evidence="8">
    <location>
        <begin position="218"/>
        <end position="347"/>
    </location>
</feature>
<dbReference type="Gene3D" id="3.40.50.2000">
    <property type="entry name" value="Glycogen Phosphorylase B"/>
    <property type="match status" value="2"/>
</dbReference>
<evidence type="ECO:0000313" key="9">
    <source>
        <dbReference type="EMBL" id="KAJ5340374.1"/>
    </source>
</evidence>
<accession>A0A9W9QP63</accession>
<evidence type="ECO:0000256" key="1">
    <source>
        <dbReference type="ARBA" id="ARBA00009481"/>
    </source>
</evidence>
<evidence type="ECO:0000313" key="10">
    <source>
        <dbReference type="Proteomes" id="UP001148299"/>
    </source>
</evidence>
<evidence type="ECO:0000256" key="4">
    <source>
        <dbReference type="ARBA" id="ARBA00022676"/>
    </source>
</evidence>
<name>A0A9W9QP63_PENBR</name>
<dbReference type="InterPro" id="IPR001296">
    <property type="entry name" value="Glyco_trans_1"/>
</dbReference>
<reference evidence="9" key="2">
    <citation type="journal article" date="2023" name="IMA Fungus">
        <title>Comparative genomic study of the Penicillium genus elucidates a diverse pangenome and 15 lateral gene transfer events.</title>
        <authorList>
            <person name="Petersen C."/>
            <person name="Sorensen T."/>
            <person name="Nielsen M.R."/>
            <person name="Sondergaard T.E."/>
            <person name="Sorensen J.L."/>
            <person name="Fitzpatrick D.A."/>
            <person name="Frisvad J.C."/>
            <person name="Nielsen K.L."/>
        </authorList>
    </citation>
    <scope>NUCLEOTIDE SEQUENCE</scope>
    <source>
        <strain evidence="9">IBT 35675</strain>
    </source>
</reference>
<comment type="caution">
    <text evidence="9">The sequence shown here is derived from an EMBL/GenBank/DDBJ whole genome shotgun (WGS) entry which is preliminary data.</text>
</comment>
<evidence type="ECO:0000256" key="5">
    <source>
        <dbReference type="ARBA" id="ARBA00022679"/>
    </source>
</evidence>
<dbReference type="Proteomes" id="UP001148299">
    <property type="component" value="Unassembled WGS sequence"/>
</dbReference>
<keyword evidence="3" id="KW-0313">Glucose metabolism</keyword>
<dbReference type="GO" id="GO:0016757">
    <property type="term" value="F:glycosyltransferase activity"/>
    <property type="evidence" value="ECO:0007669"/>
    <property type="project" value="UniProtKB-KW"/>
</dbReference>
<evidence type="ECO:0000259" key="7">
    <source>
        <dbReference type="Pfam" id="PF00534"/>
    </source>
</evidence>
<dbReference type="InterPro" id="IPR049438">
    <property type="entry name" value="TreT_GT1"/>
</dbReference>
<organism evidence="9 10">
    <name type="scientific">Penicillium brevicompactum</name>
    <dbReference type="NCBI Taxonomy" id="5074"/>
    <lineage>
        <taxon>Eukaryota</taxon>
        <taxon>Fungi</taxon>
        <taxon>Dikarya</taxon>
        <taxon>Ascomycota</taxon>
        <taxon>Pezizomycotina</taxon>
        <taxon>Eurotiomycetes</taxon>
        <taxon>Eurotiomycetidae</taxon>
        <taxon>Eurotiales</taxon>
        <taxon>Aspergillaceae</taxon>
        <taxon>Penicillium</taxon>
    </lineage>
</organism>
<reference evidence="9" key="1">
    <citation type="submission" date="2022-12" db="EMBL/GenBank/DDBJ databases">
        <authorList>
            <person name="Petersen C."/>
        </authorList>
    </citation>
    <scope>NUCLEOTIDE SEQUENCE</scope>
    <source>
        <strain evidence="9">IBT 35675</strain>
    </source>
</reference>
<keyword evidence="4" id="KW-0328">Glycosyltransferase</keyword>
<comment type="similarity">
    <text evidence="1">Belongs to the glycosyltransferase group 1 family. Glycosyltransferase 4 subfamily.</text>
</comment>
<feature type="domain" description="Glycosyl transferase family 1" evidence="7">
    <location>
        <begin position="406"/>
        <end position="578"/>
    </location>
</feature>
<dbReference type="InterPro" id="IPR052078">
    <property type="entry name" value="Trehalose_Metab_GTase"/>
</dbReference>
<dbReference type="EMBL" id="JAPZBR010000008">
    <property type="protein sequence ID" value="KAJ5340374.1"/>
    <property type="molecule type" value="Genomic_DNA"/>
</dbReference>
<sequence length="643" mass="72637">MPPNVQGFDRDDSKFQRGSVLTHLMNSDWSGPSFKTIYAGVSVFVSTDSTTYVAIAFRDATYLLDFIEHSFSDLATESNICSFIISELTSYRDTHMEKILGIGLPRKLHEKSVILCARLWTELDIVPVILDESGITDYANNAAVVHFRGKRLDEQADSGARKCIRFFGPNNLPFLQVGLYGSVEVDSGFRVRIADSYVPFTFFSIEVQKLTSLKYRYVPKPRPGVFRITKTNHNILQGVSAPEERLTRENQECVTSWIQENAKRYWLRDGGPLCHPSEGGADVIVVDDPQMPSLIPIAKGIDPQRAVIYRSHIQIRRDLIAFSGSPQAEVWDFLWQNIKAADLFISQPVSTFVPDNVPKSTVGYMPASTDWLDGLNKTMKEWDTTFYGRIFNHRCRDAEMPTINYPNEQYIVQIARFDPSKGIFEALRSYKKFQSLLSSSYPEMKVPKLLVCGHGSVDDPDGSIIYDAVLQCIENTMPHLAELICVMRLGPSDQMLNTILSKARIVLQLSQREGFEVKVSEAIHKGKPVIASRAGGIPLQFQHGKNGYLVEVGDIDAVAGHLLELWTDHDLYERIKTYSLSYVSDEVSTVGNALNWLYLASKLSRGQNCRPQEEWIQDMARGELNQSYTEDDGKLKRLVDEDR</sequence>
<dbReference type="PANTHER" id="PTHR47779:SF1">
    <property type="entry name" value="SYNTHASE (CCG-9), PUTATIVE (AFU_ORTHOLOGUE AFUA_3G12100)-RELATED"/>
    <property type="match status" value="1"/>
</dbReference>
<dbReference type="PANTHER" id="PTHR47779">
    <property type="entry name" value="SYNTHASE (CCG-9), PUTATIVE (AFU_ORTHOLOGUE AFUA_3G12100)-RELATED"/>
    <property type="match status" value="1"/>
</dbReference>
<dbReference type="GO" id="GO:0006006">
    <property type="term" value="P:glucose metabolic process"/>
    <property type="evidence" value="ECO:0007669"/>
    <property type="project" value="UniProtKB-KW"/>
</dbReference>
<keyword evidence="6" id="KW-0119">Carbohydrate metabolism</keyword>
<gene>
    <name evidence="9" type="ORF">N7541_009498</name>
</gene>
<dbReference type="Pfam" id="PF00534">
    <property type="entry name" value="Glycos_transf_1"/>
    <property type="match status" value="1"/>
</dbReference>
<keyword evidence="10" id="KW-1185">Reference proteome</keyword>
<protein>
    <recommendedName>
        <fullName evidence="11">Glycosyl transferase family 1 domain-containing protein</fullName>
    </recommendedName>
</protein>
<evidence type="ECO:0000256" key="2">
    <source>
        <dbReference type="ARBA" id="ARBA00011738"/>
    </source>
</evidence>
<comment type="subunit">
    <text evidence="2">Homodimer.</text>
</comment>
<dbReference type="Pfam" id="PF21269">
    <property type="entry name" value="TreT_GT1"/>
    <property type="match status" value="1"/>
</dbReference>